<dbReference type="Proteomes" id="UP000029120">
    <property type="component" value="Chromosome 3"/>
</dbReference>
<feature type="compositionally biased region" description="Polar residues" evidence="1">
    <location>
        <begin position="19"/>
        <end position="38"/>
    </location>
</feature>
<gene>
    <name evidence="2" type="ordered locus">AALP_Aa3g244400</name>
</gene>
<protein>
    <submittedName>
        <fullName evidence="2">Uncharacterized protein</fullName>
    </submittedName>
</protein>
<name>A0A087HBD3_ARAAL</name>
<organism evidence="2 3">
    <name type="scientific">Arabis alpina</name>
    <name type="common">Alpine rock-cress</name>
    <dbReference type="NCBI Taxonomy" id="50452"/>
    <lineage>
        <taxon>Eukaryota</taxon>
        <taxon>Viridiplantae</taxon>
        <taxon>Streptophyta</taxon>
        <taxon>Embryophyta</taxon>
        <taxon>Tracheophyta</taxon>
        <taxon>Spermatophyta</taxon>
        <taxon>Magnoliopsida</taxon>
        <taxon>eudicotyledons</taxon>
        <taxon>Gunneridae</taxon>
        <taxon>Pentapetalae</taxon>
        <taxon>rosids</taxon>
        <taxon>malvids</taxon>
        <taxon>Brassicales</taxon>
        <taxon>Brassicaceae</taxon>
        <taxon>Arabideae</taxon>
        <taxon>Arabis</taxon>
    </lineage>
</organism>
<keyword evidence="3" id="KW-1185">Reference proteome</keyword>
<accession>A0A087HBD3</accession>
<sequence>MKSIIDSLRNLVQPEQPLVPSSPTDTHSSDAIQATGSSPVVVAPSVDHLEPGSSQFQTPLERTPAPISAPTSIDLVLLTRPLLVPPPGSDESTSTDSIPGSPSAFAGGVSETTQSASPLLIKNYVGAARRAVSPHTSPIEVSDGDEGVPVPKKRRVMPRGGSGPASRVRSARSQSMGPHAIVDSTRFHTFVAQTRYDRFKSQNLLCEDVFMLKELPVGVHKFIFRAGFQRTLTDVKPFDDDVVREFWAHLPSVKSEDVSVRVWLHGHEYEFSSAKRPVDSLPLGVPSHSSAEPVFGPTDKPDHATVSGPSSLMLHRAIRHAIQILQAALTGGDEIEQDEESRAKAKGKRKAA</sequence>
<dbReference type="AlphaFoldDB" id="A0A087HBD3"/>
<evidence type="ECO:0000256" key="1">
    <source>
        <dbReference type="SAM" id="MobiDB-lite"/>
    </source>
</evidence>
<evidence type="ECO:0000313" key="3">
    <source>
        <dbReference type="Proteomes" id="UP000029120"/>
    </source>
</evidence>
<feature type="region of interest" description="Disordered" evidence="1">
    <location>
        <begin position="332"/>
        <end position="352"/>
    </location>
</feature>
<feature type="region of interest" description="Disordered" evidence="1">
    <location>
        <begin position="1"/>
        <end position="67"/>
    </location>
</feature>
<evidence type="ECO:0000313" key="2">
    <source>
        <dbReference type="EMBL" id="KFK39435.1"/>
    </source>
</evidence>
<dbReference type="Gramene" id="KFK39435">
    <property type="protein sequence ID" value="KFK39435"/>
    <property type="gene ID" value="AALP_AA3G244400"/>
</dbReference>
<proteinExistence type="predicted"/>
<feature type="compositionally biased region" description="Polar residues" evidence="1">
    <location>
        <begin position="90"/>
        <end position="100"/>
    </location>
</feature>
<dbReference type="EMBL" id="CM002871">
    <property type="protein sequence ID" value="KFK39435.1"/>
    <property type="molecule type" value="Genomic_DNA"/>
</dbReference>
<dbReference type="OrthoDB" id="1114110at2759"/>
<feature type="region of interest" description="Disordered" evidence="1">
    <location>
        <begin position="84"/>
        <end position="112"/>
    </location>
</feature>
<feature type="region of interest" description="Disordered" evidence="1">
    <location>
        <begin position="133"/>
        <end position="176"/>
    </location>
</feature>
<reference evidence="3" key="1">
    <citation type="journal article" date="2015" name="Nat. Plants">
        <title>Genome expansion of Arabis alpina linked with retrotransposition and reduced symmetric DNA methylation.</title>
        <authorList>
            <person name="Willing E.M."/>
            <person name="Rawat V."/>
            <person name="Mandakova T."/>
            <person name="Maumus F."/>
            <person name="James G.V."/>
            <person name="Nordstroem K.J."/>
            <person name="Becker C."/>
            <person name="Warthmann N."/>
            <person name="Chica C."/>
            <person name="Szarzynska B."/>
            <person name="Zytnicki M."/>
            <person name="Albani M.C."/>
            <person name="Kiefer C."/>
            <person name="Bergonzi S."/>
            <person name="Castaings L."/>
            <person name="Mateos J.L."/>
            <person name="Berns M.C."/>
            <person name="Bujdoso N."/>
            <person name="Piofczyk T."/>
            <person name="de Lorenzo L."/>
            <person name="Barrero-Sicilia C."/>
            <person name="Mateos I."/>
            <person name="Piednoel M."/>
            <person name="Hagmann J."/>
            <person name="Chen-Min-Tao R."/>
            <person name="Iglesias-Fernandez R."/>
            <person name="Schuster S.C."/>
            <person name="Alonso-Blanco C."/>
            <person name="Roudier F."/>
            <person name="Carbonero P."/>
            <person name="Paz-Ares J."/>
            <person name="Davis S.J."/>
            <person name="Pecinka A."/>
            <person name="Quesneville H."/>
            <person name="Colot V."/>
            <person name="Lysak M.A."/>
            <person name="Weigel D."/>
            <person name="Coupland G."/>
            <person name="Schneeberger K."/>
        </authorList>
    </citation>
    <scope>NUCLEOTIDE SEQUENCE [LARGE SCALE GENOMIC DNA]</scope>
    <source>
        <strain evidence="3">cv. Pajares</strain>
    </source>
</reference>